<feature type="binding site" evidence="4">
    <location>
        <position position="79"/>
    </location>
    <ligand>
        <name>Mg(2+)</name>
        <dbReference type="ChEBI" id="CHEBI:18420"/>
        <label>1</label>
        <note>catalytic</note>
    </ligand>
</feature>
<dbReference type="AlphaFoldDB" id="A0A4R4ZL23"/>
<dbReference type="OrthoDB" id="9772456at2"/>
<comment type="cofactor">
    <cofactor evidence="4">
        <name>Mg(2+)</name>
        <dbReference type="ChEBI" id="CHEBI:18420"/>
    </cofactor>
</comment>
<dbReference type="PROSITE" id="PS00629">
    <property type="entry name" value="IMP_1"/>
    <property type="match status" value="1"/>
</dbReference>
<keyword evidence="2" id="KW-0378">Hydrolase</keyword>
<dbReference type="EMBL" id="SMKX01000035">
    <property type="protein sequence ID" value="TDD59478.1"/>
    <property type="molecule type" value="Genomic_DNA"/>
</dbReference>
<dbReference type="Proteomes" id="UP000295124">
    <property type="component" value="Unassembled WGS sequence"/>
</dbReference>
<dbReference type="Gene3D" id="3.40.190.80">
    <property type="match status" value="1"/>
</dbReference>
<sequence>MNDLELAFSTSDEAAEVALAHFKAGVAVSWKADGSPVTEADREVEHLLRDRLSAARPGDAFFGEELGELGESERIWIIDPIDGTRRFASGDPNWRVQFALEVNGVTELSVVTSPALGRRWWATRGGGAFETSWPHADAEPRRLQVSTTAEPATAVVDAVRNDQERLAIARPAASPLPVIELVRGEIDGFLVERYSKWDHAPWILLVEEAGGRFTNPVGTNTGDHGGGIYSNANLHTDLTTALNYPSRKQ</sequence>
<protein>
    <submittedName>
        <fullName evidence="5">Histidinol phosphatase</fullName>
    </submittedName>
</protein>
<dbReference type="GO" id="GO:0008934">
    <property type="term" value="F:inositol monophosphate 1-phosphatase activity"/>
    <property type="evidence" value="ECO:0007669"/>
    <property type="project" value="TreeGrafter"/>
</dbReference>
<dbReference type="GO" id="GO:0046872">
    <property type="term" value="F:metal ion binding"/>
    <property type="evidence" value="ECO:0007669"/>
    <property type="project" value="UniProtKB-KW"/>
</dbReference>
<dbReference type="InterPro" id="IPR000760">
    <property type="entry name" value="Inositol_monophosphatase-like"/>
</dbReference>
<dbReference type="PRINTS" id="PR00377">
    <property type="entry name" value="IMPHPHTASES"/>
</dbReference>
<evidence type="ECO:0000313" key="6">
    <source>
        <dbReference type="Proteomes" id="UP000295124"/>
    </source>
</evidence>
<dbReference type="GO" id="GO:0006020">
    <property type="term" value="P:inositol metabolic process"/>
    <property type="evidence" value="ECO:0007669"/>
    <property type="project" value="TreeGrafter"/>
</dbReference>
<feature type="binding site" evidence="4">
    <location>
        <position position="198"/>
    </location>
    <ligand>
        <name>Mg(2+)</name>
        <dbReference type="ChEBI" id="CHEBI:18420"/>
        <label>1</label>
        <note>catalytic</note>
    </ligand>
</feature>
<comment type="caution">
    <text evidence="5">The sequence shown here is derived from an EMBL/GenBank/DDBJ whole genome shotgun (WGS) entry which is preliminary data.</text>
</comment>
<name>A0A4R4ZL23_9ACTN</name>
<evidence type="ECO:0000256" key="4">
    <source>
        <dbReference type="PIRSR" id="PIRSR600760-2"/>
    </source>
</evidence>
<dbReference type="InterPro" id="IPR020583">
    <property type="entry name" value="Inositol_monoP_metal-BS"/>
</dbReference>
<accession>A0A4R4ZL23</accession>
<feature type="binding site" evidence="4">
    <location>
        <position position="64"/>
    </location>
    <ligand>
        <name>Mg(2+)</name>
        <dbReference type="ChEBI" id="CHEBI:18420"/>
        <label>1</label>
        <note>catalytic</note>
    </ligand>
</feature>
<gene>
    <name evidence="5" type="ORF">E1263_14950</name>
</gene>
<organism evidence="5 6">
    <name type="scientific">Kribbella antibiotica</name>
    <dbReference type="NCBI Taxonomy" id="190195"/>
    <lineage>
        <taxon>Bacteria</taxon>
        <taxon>Bacillati</taxon>
        <taxon>Actinomycetota</taxon>
        <taxon>Actinomycetes</taxon>
        <taxon>Propionibacteriales</taxon>
        <taxon>Kribbellaceae</taxon>
        <taxon>Kribbella</taxon>
    </lineage>
</organism>
<keyword evidence="3 4" id="KW-0460">Magnesium</keyword>
<evidence type="ECO:0000256" key="3">
    <source>
        <dbReference type="ARBA" id="ARBA00022842"/>
    </source>
</evidence>
<proteinExistence type="predicted"/>
<feature type="binding site" evidence="4">
    <location>
        <position position="82"/>
    </location>
    <ligand>
        <name>Mg(2+)</name>
        <dbReference type="ChEBI" id="CHEBI:18420"/>
        <label>1</label>
        <note>catalytic</note>
    </ligand>
</feature>
<dbReference type="PANTHER" id="PTHR20854">
    <property type="entry name" value="INOSITOL MONOPHOSPHATASE"/>
    <property type="match status" value="1"/>
</dbReference>
<keyword evidence="6" id="KW-1185">Reference proteome</keyword>
<feature type="binding site" evidence="4">
    <location>
        <position position="81"/>
    </location>
    <ligand>
        <name>Mg(2+)</name>
        <dbReference type="ChEBI" id="CHEBI:18420"/>
        <label>1</label>
        <note>catalytic</note>
    </ligand>
</feature>
<dbReference type="Pfam" id="PF00459">
    <property type="entry name" value="Inositol_P"/>
    <property type="match status" value="1"/>
</dbReference>
<evidence type="ECO:0000256" key="1">
    <source>
        <dbReference type="ARBA" id="ARBA00022723"/>
    </source>
</evidence>
<dbReference type="RefSeq" id="WP_132167895.1">
    <property type="nucleotide sequence ID" value="NZ_SMKX01000035.1"/>
</dbReference>
<keyword evidence="1 4" id="KW-0479">Metal-binding</keyword>
<dbReference type="Gene3D" id="3.30.540.10">
    <property type="entry name" value="Fructose-1,6-Bisphosphatase, subunit A, domain 1"/>
    <property type="match status" value="1"/>
</dbReference>
<evidence type="ECO:0000313" key="5">
    <source>
        <dbReference type="EMBL" id="TDD59478.1"/>
    </source>
</evidence>
<evidence type="ECO:0000256" key="2">
    <source>
        <dbReference type="ARBA" id="ARBA00022801"/>
    </source>
</evidence>
<dbReference type="SUPFAM" id="SSF56655">
    <property type="entry name" value="Carbohydrate phosphatase"/>
    <property type="match status" value="1"/>
</dbReference>
<reference evidence="5 6" key="1">
    <citation type="submission" date="2019-03" db="EMBL/GenBank/DDBJ databases">
        <title>Draft genome sequences of novel Actinobacteria.</title>
        <authorList>
            <person name="Sahin N."/>
            <person name="Ay H."/>
            <person name="Saygin H."/>
        </authorList>
    </citation>
    <scope>NUCLEOTIDE SEQUENCE [LARGE SCALE GENOMIC DNA]</scope>
    <source>
        <strain evidence="5 6">JCM 13523</strain>
    </source>
</reference>
<dbReference type="GO" id="GO:0007165">
    <property type="term" value="P:signal transduction"/>
    <property type="evidence" value="ECO:0007669"/>
    <property type="project" value="TreeGrafter"/>
</dbReference>
<dbReference type="PANTHER" id="PTHR20854:SF4">
    <property type="entry name" value="INOSITOL-1-MONOPHOSPHATASE-RELATED"/>
    <property type="match status" value="1"/>
</dbReference>